<reference evidence="2 3" key="1">
    <citation type="journal article" date="2019" name="Environ. Microbiol.">
        <title>An active ?-lactamase is a part of an orchestrated cell wall stress resistance network of Bacillus subtilis and related rhizosphere species.</title>
        <authorList>
            <person name="Bucher T."/>
            <person name="Keren-Paz A."/>
            <person name="Hausser J."/>
            <person name="Olender T."/>
            <person name="Cytryn E."/>
            <person name="Kolodkin-Gal I."/>
        </authorList>
    </citation>
    <scope>NUCLEOTIDE SEQUENCE [LARGE SCALE GENOMIC DNA]</scope>
    <source>
        <strain evidence="2 3">I4</strain>
    </source>
</reference>
<evidence type="ECO:0000313" key="2">
    <source>
        <dbReference type="EMBL" id="TKH10673.1"/>
    </source>
</evidence>
<dbReference type="Proteomes" id="UP000309170">
    <property type="component" value="Unassembled WGS sequence"/>
</dbReference>
<name>A0A9X8ZGT6_9BACI</name>
<dbReference type="EMBL" id="SZNT01000191">
    <property type="protein sequence ID" value="TKH10673.1"/>
    <property type="molecule type" value="Genomic_DNA"/>
</dbReference>
<dbReference type="RefSeq" id="WP_137023820.1">
    <property type="nucleotide sequence ID" value="NZ_SZNT01000191.1"/>
</dbReference>
<keyword evidence="1" id="KW-0812">Transmembrane</keyword>
<accession>A0A9X8ZGT6</accession>
<proteinExistence type="predicted"/>
<keyword evidence="1" id="KW-1133">Transmembrane helix</keyword>
<evidence type="ECO:0000256" key="1">
    <source>
        <dbReference type="SAM" id="Phobius"/>
    </source>
</evidence>
<comment type="caution">
    <text evidence="2">The sequence shown here is derived from an EMBL/GenBank/DDBJ whole genome shotgun (WGS) entry which is preliminary data.</text>
</comment>
<evidence type="ECO:0008006" key="4">
    <source>
        <dbReference type="Google" id="ProtNLM"/>
    </source>
</evidence>
<feature type="transmembrane region" description="Helical" evidence="1">
    <location>
        <begin position="72"/>
        <end position="89"/>
    </location>
</feature>
<feature type="transmembrane region" description="Helical" evidence="1">
    <location>
        <begin position="101"/>
        <end position="121"/>
    </location>
</feature>
<organism evidence="2 3">
    <name type="scientific">Peribacillus simplex</name>
    <dbReference type="NCBI Taxonomy" id="1478"/>
    <lineage>
        <taxon>Bacteria</taxon>
        <taxon>Bacillati</taxon>
        <taxon>Bacillota</taxon>
        <taxon>Bacilli</taxon>
        <taxon>Bacillales</taxon>
        <taxon>Bacillaceae</taxon>
        <taxon>Peribacillus</taxon>
    </lineage>
</organism>
<evidence type="ECO:0000313" key="3">
    <source>
        <dbReference type="Proteomes" id="UP000309170"/>
    </source>
</evidence>
<protein>
    <recommendedName>
        <fullName evidence="4">Permease</fullName>
    </recommendedName>
</protein>
<sequence length="124" mass="14494">MSSRRNFIIVGIILSLVFAIKLFSSIMTESFSFMEILLWGTLAYIPFALAYLYPQFKQNDERTKFIRQKGMFVSFILTIVYFIVITFINKFDIIILTTQDLIQLLISLVFITIFSSFLILAKKH</sequence>
<gene>
    <name evidence="2" type="ORF">FC678_14125</name>
</gene>
<dbReference type="AlphaFoldDB" id="A0A9X8ZGT6"/>
<keyword evidence="1" id="KW-0472">Membrane</keyword>
<feature type="transmembrane region" description="Helical" evidence="1">
    <location>
        <begin position="7"/>
        <end position="27"/>
    </location>
</feature>
<feature type="transmembrane region" description="Helical" evidence="1">
    <location>
        <begin position="33"/>
        <end position="52"/>
    </location>
</feature>